<evidence type="ECO:0000256" key="12">
    <source>
        <dbReference type="ARBA" id="ARBA00023185"/>
    </source>
</evidence>
<feature type="chain" id="PRO_5015212794" description="Laccase" evidence="13">
    <location>
        <begin position="26"/>
        <end position="566"/>
    </location>
</feature>
<dbReference type="NCBIfam" id="TIGR03389">
    <property type="entry name" value="laccase"/>
    <property type="match status" value="1"/>
</dbReference>
<evidence type="ECO:0000256" key="8">
    <source>
        <dbReference type="ARBA" id="ARBA00022737"/>
    </source>
</evidence>
<dbReference type="GO" id="GO:0048046">
    <property type="term" value="C:apoplast"/>
    <property type="evidence" value="ECO:0007669"/>
    <property type="project" value="UniProtKB-SubCell"/>
</dbReference>
<dbReference type="InterPro" id="IPR008972">
    <property type="entry name" value="Cupredoxin"/>
</dbReference>
<evidence type="ECO:0000313" key="17">
    <source>
        <dbReference type="EMBL" id="PSS17428.1"/>
    </source>
</evidence>
<keyword evidence="9 13" id="KW-0560">Oxidoreductase</keyword>
<evidence type="ECO:0000256" key="5">
    <source>
        <dbReference type="ARBA" id="ARBA00022523"/>
    </source>
</evidence>
<dbReference type="EMBL" id="NKQK01000011">
    <property type="protein sequence ID" value="PSS17428.1"/>
    <property type="molecule type" value="Genomic_DNA"/>
</dbReference>
<evidence type="ECO:0000256" key="13">
    <source>
        <dbReference type="RuleBase" id="RU361119"/>
    </source>
</evidence>
<dbReference type="PROSITE" id="PS00079">
    <property type="entry name" value="MULTICOPPER_OXIDASE1"/>
    <property type="match status" value="1"/>
</dbReference>
<evidence type="ECO:0000256" key="11">
    <source>
        <dbReference type="ARBA" id="ARBA00023180"/>
    </source>
</evidence>
<evidence type="ECO:0000259" key="14">
    <source>
        <dbReference type="Pfam" id="PF00394"/>
    </source>
</evidence>
<sequence length="566" mass="63560">MELKKCLKLKLLGFLLFNVFVLSLAKQHMPTINWVLKETKYTRLCSSKKILTVNGLFPGPTLHVRKGDRLIVNVQNHGKYNVTIHWHGVKQPRNPWSDGPEYVTQCPIMPGANFSYEIILSSEEGTLWWHAHSDWSRATVHGPIIVYPKLGTNYPFPKPQAEFPIVLASWFKGDVMELIETALEKGGETNKSDALTINGQPGDLYNCSKQGTYKLTVDYGKTYLLRVINAIMNEEVFFGLAKHNLTVVGMDGAYIKPIKTDYILITPGQTMDILFTANRSPSHYYMAARAYEGVVYDNTTTTAIVKYSGNYTSPSMPAFPSLPNYTDIDAVTNFTRRIKALADKDHPINVPQEVDTRLYITISVGTYPCPNDSCEGPNRSRLAASLNNVSFMEPEIDLLQAYYRGIGGVFQTDFPSVPPHFFNFTADELPDSVLTPLKGTKAKVLKFNSTVEMVFQGTNVLNAAENHPMHLHGYSFYFVGSGFGNFDNVTDPKKYNLVDPPEINTVGVPKNGWAAIRFRADNPGVWFMHCHLERHASWGMDTTIIVKNGTTRLTSMRRAPRHLNPC</sequence>
<keyword evidence="5 13" id="KW-0052">Apoplast</keyword>
<organism evidence="17 18">
    <name type="scientific">Actinidia chinensis var. chinensis</name>
    <name type="common">Chinese soft-hair kiwi</name>
    <dbReference type="NCBI Taxonomy" id="1590841"/>
    <lineage>
        <taxon>Eukaryota</taxon>
        <taxon>Viridiplantae</taxon>
        <taxon>Streptophyta</taxon>
        <taxon>Embryophyta</taxon>
        <taxon>Tracheophyta</taxon>
        <taxon>Spermatophyta</taxon>
        <taxon>Magnoliopsida</taxon>
        <taxon>eudicotyledons</taxon>
        <taxon>Gunneridae</taxon>
        <taxon>Pentapetalae</taxon>
        <taxon>asterids</taxon>
        <taxon>Ericales</taxon>
        <taxon>Actinidiaceae</taxon>
        <taxon>Actinidia</taxon>
    </lineage>
</organism>
<evidence type="ECO:0000256" key="3">
    <source>
        <dbReference type="ARBA" id="ARBA00010609"/>
    </source>
</evidence>
<dbReference type="Gene3D" id="2.60.40.420">
    <property type="entry name" value="Cupredoxins - blue copper proteins"/>
    <property type="match status" value="3"/>
</dbReference>
<dbReference type="InterPro" id="IPR002355">
    <property type="entry name" value="Cu_oxidase_Cu_BS"/>
</dbReference>
<dbReference type="SMR" id="A0A2R6QYF9"/>
<dbReference type="STRING" id="1590841.A0A2R6QYF9"/>
<dbReference type="OrthoDB" id="2121828at2759"/>
<evidence type="ECO:0000256" key="9">
    <source>
        <dbReference type="ARBA" id="ARBA00023002"/>
    </source>
</evidence>
<reference evidence="18" key="2">
    <citation type="journal article" date="2018" name="BMC Genomics">
        <title>A manually annotated Actinidia chinensis var. chinensis (kiwifruit) genome highlights the challenges associated with draft genomes and gene prediction in plants.</title>
        <authorList>
            <person name="Pilkington S.M."/>
            <person name="Crowhurst R."/>
            <person name="Hilario E."/>
            <person name="Nardozza S."/>
            <person name="Fraser L."/>
            <person name="Peng Y."/>
            <person name="Gunaseelan K."/>
            <person name="Simpson R."/>
            <person name="Tahir J."/>
            <person name="Deroles S.C."/>
            <person name="Templeton K."/>
            <person name="Luo Z."/>
            <person name="Davy M."/>
            <person name="Cheng C."/>
            <person name="McNeilage M."/>
            <person name="Scaglione D."/>
            <person name="Liu Y."/>
            <person name="Zhang Q."/>
            <person name="Datson P."/>
            <person name="De Silva N."/>
            <person name="Gardiner S.E."/>
            <person name="Bassett H."/>
            <person name="Chagne D."/>
            <person name="McCallum J."/>
            <person name="Dzierzon H."/>
            <person name="Deng C."/>
            <person name="Wang Y.Y."/>
            <person name="Barron L."/>
            <person name="Manako K."/>
            <person name="Bowen J."/>
            <person name="Foster T.M."/>
            <person name="Erridge Z.A."/>
            <person name="Tiffin H."/>
            <person name="Waite C.N."/>
            <person name="Davies K.M."/>
            <person name="Grierson E.P."/>
            <person name="Laing W.A."/>
            <person name="Kirk R."/>
            <person name="Chen X."/>
            <person name="Wood M."/>
            <person name="Montefiori M."/>
            <person name="Brummell D.A."/>
            <person name="Schwinn K.E."/>
            <person name="Catanach A."/>
            <person name="Fullerton C."/>
            <person name="Li D."/>
            <person name="Meiyalaghan S."/>
            <person name="Nieuwenhuizen N."/>
            <person name="Read N."/>
            <person name="Prakash R."/>
            <person name="Hunter D."/>
            <person name="Zhang H."/>
            <person name="McKenzie M."/>
            <person name="Knabel M."/>
            <person name="Harris A."/>
            <person name="Allan A.C."/>
            <person name="Gleave A."/>
            <person name="Chen A."/>
            <person name="Janssen B.J."/>
            <person name="Plunkett B."/>
            <person name="Ampomah-Dwamena C."/>
            <person name="Voogd C."/>
            <person name="Leif D."/>
            <person name="Lafferty D."/>
            <person name="Souleyre E.J.F."/>
            <person name="Varkonyi-Gasic E."/>
            <person name="Gambi F."/>
            <person name="Hanley J."/>
            <person name="Yao J.L."/>
            <person name="Cheung J."/>
            <person name="David K.M."/>
            <person name="Warren B."/>
            <person name="Marsh K."/>
            <person name="Snowden K.C."/>
            <person name="Lin-Wang K."/>
            <person name="Brian L."/>
            <person name="Martinez-Sanchez M."/>
            <person name="Wang M."/>
            <person name="Ileperuma N."/>
            <person name="Macnee N."/>
            <person name="Campin R."/>
            <person name="McAtee P."/>
            <person name="Drummond R.S.M."/>
            <person name="Espley R.V."/>
            <person name="Ireland H.S."/>
            <person name="Wu R."/>
            <person name="Atkinson R.G."/>
            <person name="Karunairetnam S."/>
            <person name="Bulley S."/>
            <person name="Chunkath S."/>
            <person name="Hanley Z."/>
            <person name="Storey R."/>
            <person name="Thrimawithana A.H."/>
            <person name="Thomson S."/>
            <person name="David C."/>
            <person name="Testolin R."/>
            <person name="Huang H."/>
            <person name="Hellens R.P."/>
            <person name="Schaffer R.J."/>
        </authorList>
    </citation>
    <scope>NUCLEOTIDE SEQUENCE [LARGE SCALE GENOMIC DNA]</scope>
    <source>
        <strain evidence="18">cv. Red5</strain>
    </source>
</reference>
<dbReference type="Gramene" id="PSS17428">
    <property type="protein sequence ID" value="PSS17428"/>
    <property type="gene ID" value="CEY00_Acc12214"/>
</dbReference>
<protein>
    <recommendedName>
        <fullName evidence="4 13">Laccase</fullName>
        <ecNumber evidence="4 13">1.10.3.2</ecNumber>
    </recommendedName>
    <alternativeName>
        <fullName evidence="13">Benzenediol:oxygen oxidoreductase</fullName>
    </alternativeName>
    <alternativeName>
        <fullName evidence="13">Diphenol oxidase</fullName>
    </alternativeName>
    <alternativeName>
        <fullName evidence="13">Urishiol oxidase</fullName>
    </alternativeName>
</protein>
<dbReference type="InterPro" id="IPR011707">
    <property type="entry name" value="Cu-oxidase-like_N"/>
</dbReference>
<keyword evidence="12 13" id="KW-0439">Lignin degradation</keyword>
<dbReference type="SUPFAM" id="SSF49503">
    <property type="entry name" value="Cupredoxins"/>
    <property type="match status" value="3"/>
</dbReference>
<comment type="function">
    <text evidence="13">Lignin degradation and detoxification of lignin-derived products.</text>
</comment>
<comment type="similarity">
    <text evidence="3 13">Belongs to the multicopper oxidase family.</text>
</comment>
<dbReference type="CDD" id="cd13897">
    <property type="entry name" value="CuRO_3_LCC_plant"/>
    <property type="match status" value="1"/>
</dbReference>
<dbReference type="GO" id="GO:0046274">
    <property type="term" value="P:lignin catabolic process"/>
    <property type="evidence" value="ECO:0007669"/>
    <property type="project" value="UniProtKB-KW"/>
</dbReference>
<dbReference type="CDD" id="cd13849">
    <property type="entry name" value="CuRO_1_LCC_plant"/>
    <property type="match status" value="1"/>
</dbReference>
<dbReference type="OMA" id="NITIHWN"/>
<evidence type="ECO:0000256" key="2">
    <source>
        <dbReference type="ARBA" id="ARBA00004271"/>
    </source>
</evidence>
<evidence type="ECO:0000259" key="15">
    <source>
        <dbReference type="Pfam" id="PF07731"/>
    </source>
</evidence>
<dbReference type="InterPro" id="IPR011706">
    <property type="entry name" value="Cu-oxidase_C"/>
</dbReference>
<proteinExistence type="inferred from homology"/>
<dbReference type="PANTHER" id="PTHR11709">
    <property type="entry name" value="MULTI-COPPER OXIDASE"/>
    <property type="match status" value="1"/>
</dbReference>
<dbReference type="PANTHER" id="PTHR11709:SF410">
    <property type="entry name" value="LACCASE"/>
    <property type="match status" value="1"/>
</dbReference>
<feature type="domain" description="Plastocyanin-like" evidence="14">
    <location>
        <begin position="162"/>
        <end position="310"/>
    </location>
</feature>
<evidence type="ECO:0000313" key="18">
    <source>
        <dbReference type="Proteomes" id="UP000241394"/>
    </source>
</evidence>
<keyword evidence="18" id="KW-1185">Reference proteome</keyword>
<comment type="subcellular location">
    <subcellularLocation>
        <location evidence="2 13">Secreted</location>
        <location evidence="2 13">Extracellular space</location>
        <location evidence="2 13">Apoplast</location>
    </subcellularLocation>
</comment>
<dbReference type="InterPro" id="IPR033138">
    <property type="entry name" value="Cu_oxidase_CS"/>
</dbReference>
<evidence type="ECO:0000256" key="1">
    <source>
        <dbReference type="ARBA" id="ARBA00000349"/>
    </source>
</evidence>
<dbReference type="EC" id="1.10.3.2" evidence="4 13"/>
<keyword evidence="6 13" id="KW-0964">Secreted</keyword>
<name>A0A2R6QYF9_ACTCC</name>
<accession>A0A2R6QYF9</accession>
<dbReference type="InParanoid" id="A0A2R6QYF9"/>
<dbReference type="InterPro" id="IPR034288">
    <property type="entry name" value="CuRO_1_LCC"/>
</dbReference>
<feature type="domain" description="Plastocyanin-like" evidence="15">
    <location>
        <begin position="431"/>
        <end position="548"/>
    </location>
</feature>
<keyword evidence="8 13" id="KW-0677">Repeat</keyword>
<dbReference type="Pfam" id="PF00394">
    <property type="entry name" value="Cu-oxidase"/>
    <property type="match status" value="1"/>
</dbReference>
<evidence type="ECO:0000256" key="4">
    <source>
        <dbReference type="ARBA" id="ARBA00012297"/>
    </source>
</evidence>
<gene>
    <name evidence="17" type="ORF">CEY00_Acc12214</name>
</gene>
<dbReference type="CDD" id="cd13875">
    <property type="entry name" value="CuRO_2_LCC_plant"/>
    <property type="match status" value="1"/>
</dbReference>
<reference evidence="17 18" key="1">
    <citation type="submission" date="2017-07" db="EMBL/GenBank/DDBJ databases">
        <title>An improved, manually edited Actinidia chinensis var. chinensis (kiwifruit) genome highlights the challenges associated with draft genomes and gene prediction in plants.</title>
        <authorList>
            <person name="Pilkington S."/>
            <person name="Crowhurst R."/>
            <person name="Hilario E."/>
            <person name="Nardozza S."/>
            <person name="Fraser L."/>
            <person name="Peng Y."/>
            <person name="Gunaseelan K."/>
            <person name="Simpson R."/>
            <person name="Tahir J."/>
            <person name="Deroles S."/>
            <person name="Templeton K."/>
            <person name="Luo Z."/>
            <person name="Davy M."/>
            <person name="Cheng C."/>
            <person name="Mcneilage M."/>
            <person name="Scaglione D."/>
            <person name="Liu Y."/>
            <person name="Zhang Q."/>
            <person name="Datson P."/>
            <person name="De Silva N."/>
            <person name="Gardiner S."/>
            <person name="Bassett H."/>
            <person name="Chagne D."/>
            <person name="Mccallum J."/>
            <person name="Dzierzon H."/>
            <person name="Deng C."/>
            <person name="Wang Y.-Y."/>
            <person name="Barron N."/>
            <person name="Manako K."/>
            <person name="Bowen J."/>
            <person name="Foster T."/>
            <person name="Erridge Z."/>
            <person name="Tiffin H."/>
            <person name="Waite C."/>
            <person name="Davies K."/>
            <person name="Grierson E."/>
            <person name="Laing W."/>
            <person name="Kirk R."/>
            <person name="Chen X."/>
            <person name="Wood M."/>
            <person name="Montefiori M."/>
            <person name="Brummell D."/>
            <person name="Schwinn K."/>
            <person name="Catanach A."/>
            <person name="Fullerton C."/>
            <person name="Li D."/>
            <person name="Meiyalaghan S."/>
            <person name="Nieuwenhuizen N."/>
            <person name="Read N."/>
            <person name="Prakash R."/>
            <person name="Hunter D."/>
            <person name="Zhang H."/>
            <person name="Mckenzie M."/>
            <person name="Knabel M."/>
            <person name="Harris A."/>
            <person name="Allan A."/>
            <person name="Chen A."/>
            <person name="Janssen B."/>
            <person name="Plunkett B."/>
            <person name="Dwamena C."/>
            <person name="Voogd C."/>
            <person name="Leif D."/>
            <person name="Lafferty D."/>
            <person name="Souleyre E."/>
            <person name="Varkonyi-Gasic E."/>
            <person name="Gambi F."/>
            <person name="Hanley J."/>
            <person name="Yao J.-L."/>
            <person name="Cheung J."/>
            <person name="David K."/>
            <person name="Warren B."/>
            <person name="Marsh K."/>
            <person name="Snowden K."/>
            <person name="Lin-Wang K."/>
            <person name="Brian L."/>
            <person name="Martinez-Sanchez M."/>
            <person name="Wang M."/>
            <person name="Ileperuma N."/>
            <person name="Macnee N."/>
            <person name="Campin R."/>
            <person name="Mcatee P."/>
            <person name="Drummond R."/>
            <person name="Espley R."/>
            <person name="Ireland H."/>
            <person name="Wu R."/>
            <person name="Atkinson R."/>
            <person name="Karunairetnam S."/>
            <person name="Bulley S."/>
            <person name="Chunkath S."/>
            <person name="Hanley Z."/>
            <person name="Storey R."/>
            <person name="Thrimawithana A."/>
            <person name="Thomson S."/>
            <person name="David C."/>
            <person name="Testolin R."/>
        </authorList>
    </citation>
    <scope>NUCLEOTIDE SEQUENCE [LARGE SCALE GENOMIC DNA]</scope>
    <source>
        <strain evidence="18">cv. Red5</strain>
        <tissue evidence="17">Young leaf</tissue>
    </source>
</reference>
<keyword evidence="10 13" id="KW-0186">Copper</keyword>
<comment type="catalytic activity">
    <reaction evidence="1 13">
        <text>4 hydroquinone + O2 = 4 benzosemiquinone + 2 H2O</text>
        <dbReference type="Rhea" id="RHEA:11276"/>
        <dbReference type="ChEBI" id="CHEBI:15377"/>
        <dbReference type="ChEBI" id="CHEBI:15379"/>
        <dbReference type="ChEBI" id="CHEBI:17594"/>
        <dbReference type="ChEBI" id="CHEBI:17977"/>
        <dbReference type="EC" id="1.10.3.2"/>
    </reaction>
</comment>
<dbReference type="InterPro" id="IPR034289">
    <property type="entry name" value="CuRO_3_LCC"/>
</dbReference>
<feature type="signal peptide" evidence="13">
    <location>
        <begin position="1"/>
        <end position="25"/>
    </location>
</feature>
<comment type="caution">
    <text evidence="17">The sequence shown here is derived from an EMBL/GenBank/DDBJ whole genome shotgun (WGS) entry which is preliminary data.</text>
</comment>
<dbReference type="AlphaFoldDB" id="A0A2R6QYF9"/>
<keyword evidence="7 13" id="KW-0479">Metal-binding</keyword>
<dbReference type="InterPro" id="IPR001117">
    <property type="entry name" value="Cu-oxidase_2nd"/>
</dbReference>
<evidence type="ECO:0000256" key="10">
    <source>
        <dbReference type="ARBA" id="ARBA00023008"/>
    </source>
</evidence>
<feature type="domain" description="Plastocyanin-like" evidence="16">
    <location>
        <begin position="37"/>
        <end position="149"/>
    </location>
</feature>
<evidence type="ECO:0000256" key="6">
    <source>
        <dbReference type="ARBA" id="ARBA00022525"/>
    </source>
</evidence>
<dbReference type="InterPro" id="IPR017761">
    <property type="entry name" value="Laccase"/>
</dbReference>
<dbReference type="Pfam" id="PF07731">
    <property type="entry name" value="Cu-oxidase_2"/>
    <property type="match status" value="1"/>
</dbReference>
<dbReference type="PROSITE" id="PS00080">
    <property type="entry name" value="MULTICOPPER_OXIDASE2"/>
    <property type="match status" value="1"/>
</dbReference>
<comment type="cofactor">
    <cofactor evidence="13">
        <name>Cu cation</name>
        <dbReference type="ChEBI" id="CHEBI:23378"/>
    </cofactor>
    <text evidence="13">Binds 4 Cu cations per monomer.</text>
</comment>
<dbReference type="GO" id="GO:0005507">
    <property type="term" value="F:copper ion binding"/>
    <property type="evidence" value="ECO:0007669"/>
    <property type="project" value="InterPro"/>
</dbReference>
<evidence type="ECO:0000259" key="16">
    <source>
        <dbReference type="Pfam" id="PF07732"/>
    </source>
</evidence>
<dbReference type="GO" id="GO:0052716">
    <property type="term" value="F:hydroquinone:oxygen oxidoreductase activity"/>
    <property type="evidence" value="ECO:0007669"/>
    <property type="project" value="UniProtKB-EC"/>
</dbReference>
<dbReference type="InterPro" id="IPR045087">
    <property type="entry name" value="Cu-oxidase_fam"/>
</dbReference>
<keyword evidence="11" id="KW-0325">Glycoprotein</keyword>
<dbReference type="InterPro" id="IPR034285">
    <property type="entry name" value="CuRO_2_LCC"/>
</dbReference>
<keyword evidence="13" id="KW-0732">Signal</keyword>
<dbReference type="Proteomes" id="UP000241394">
    <property type="component" value="Chromosome LG11"/>
</dbReference>
<dbReference type="Pfam" id="PF07732">
    <property type="entry name" value="Cu-oxidase_3"/>
    <property type="match status" value="1"/>
</dbReference>
<evidence type="ECO:0000256" key="7">
    <source>
        <dbReference type="ARBA" id="ARBA00022723"/>
    </source>
</evidence>